<proteinExistence type="predicted"/>
<dbReference type="EMBL" id="GGEC01002934">
    <property type="protein sequence ID" value="MBW83417.1"/>
    <property type="molecule type" value="Transcribed_RNA"/>
</dbReference>
<protein>
    <submittedName>
        <fullName evidence="1">Uncharacterized protein</fullName>
    </submittedName>
</protein>
<reference evidence="1" key="1">
    <citation type="submission" date="2018-02" db="EMBL/GenBank/DDBJ databases">
        <title>Rhizophora mucronata_Transcriptome.</title>
        <authorList>
            <person name="Meera S.P."/>
            <person name="Sreeshan A."/>
            <person name="Augustine A."/>
        </authorList>
    </citation>
    <scope>NUCLEOTIDE SEQUENCE</scope>
    <source>
        <tissue evidence="1">Leaf</tissue>
    </source>
</reference>
<organism evidence="1">
    <name type="scientific">Rhizophora mucronata</name>
    <name type="common">Asiatic mangrove</name>
    <dbReference type="NCBI Taxonomy" id="61149"/>
    <lineage>
        <taxon>Eukaryota</taxon>
        <taxon>Viridiplantae</taxon>
        <taxon>Streptophyta</taxon>
        <taxon>Embryophyta</taxon>
        <taxon>Tracheophyta</taxon>
        <taxon>Spermatophyta</taxon>
        <taxon>Magnoliopsida</taxon>
        <taxon>eudicotyledons</taxon>
        <taxon>Gunneridae</taxon>
        <taxon>Pentapetalae</taxon>
        <taxon>rosids</taxon>
        <taxon>fabids</taxon>
        <taxon>Malpighiales</taxon>
        <taxon>Rhizophoraceae</taxon>
        <taxon>Rhizophora</taxon>
    </lineage>
</organism>
<evidence type="ECO:0000313" key="1">
    <source>
        <dbReference type="EMBL" id="MBW83417.1"/>
    </source>
</evidence>
<name>A0A2P2IQD5_RHIMU</name>
<dbReference type="AlphaFoldDB" id="A0A2P2IQD5"/>
<sequence length="23" mass="2717">MFDSSGRVINRPVSMPMFKYLLK</sequence>
<accession>A0A2P2IQD5</accession>